<name>A0A6A0A9N4_HAELA</name>
<accession>A0A6A0A9N4</accession>
<dbReference type="EMBL" id="BLLF01004312">
    <property type="protein sequence ID" value="GFH29365.1"/>
    <property type="molecule type" value="Genomic_DNA"/>
</dbReference>
<protein>
    <submittedName>
        <fullName evidence="1">Uncharacterized protein</fullName>
    </submittedName>
</protein>
<proteinExistence type="predicted"/>
<reference evidence="1 2" key="1">
    <citation type="submission" date="2020-02" db="EMBL/GenBank/DDBJ databases">
        <title>Draft genome sequence of Haematococcus lacustris strain NIES-144.</title>
        <authorList>
            <person name="Morimoto D."/>
            <person name="Nakagawa S."/>
            <person name="Yoshida T."/>
            <person name="Sawayama S."/>
        </authorList>
    </citation>
    <scope>NUCLEOTIDE SEQUENCE [LARGE SCALE GENOMIC DNA]</scope>
    <source>
        <strain evidence="1 2">NIES-144</strain>
    </source>
</reference>
<dbReference type="Proteomes" id="UP000485058">
    <property type="component" value="Unassembled WGS sequence"/>
</dbReference>
<dbReference type="AlphaFoldDB" id="A0A6A0A9N4"/>
<sequence>MDMVHECLPPTLLPGLEGCCLNNGGHTTVPQQAVAAGPWVACLATACSPGRGTPCPWLAELSALATSTAPADAICSPQCAASLPLPLPLPLVGWVGSAACPALVSLAGRGVLGPGSEAAGCGLWGACGGPLPGTTSGPALAGHAAGSRLSAICGSLLLHAQQTAVLAGLLYQVSPMPLVQVAAACSLQLRALCVDAIPTRQPDEQVSLLAAPIQPSPACLGLGQQLLVPGVLKDGHKHGMAALAWAHPWANITESQGGSVGAAGARAVRRALQRLGPGVGGASVACACFLATAQHSATRGLDYLQPSTINTVTSHFDRPRHNAGTQTMWGVAPYLAPLRFPAIPTLLSLFSFRPARRCDGTNRIDG</sequence>
<evidence type="ECO:0000313" key="2">
    <source>
        <dbReference type="Proteomes" id="UP000485058"/>
    </source>
</evidence>
<comment type="caution">
    <text evidence="1">The sequence shown here is derived from an EMBL/GenBank/DDBJ whole genome shotgun (WGS) entry which is preliminary data.</text>
</comment>
<keyword evidence="2" id="KW-1185">Reference proteome</keyword>
<evidence type="ECO:0000313" key="1">
    <source>
        <dbReference type="EMBL" id="GFH29365.1"/>
    </source>
</evidence>
<organism evidence="1 2">
    <name type="scientific">Haematococcus lacustris</name>
    <name type="common">Green alga</name>
    <name type="synonym">Haematococcus pluvialis</name>
    <dbReference type="NCBI Taxonomy" id="44745"/>
    <lineage>
        <taxon>Eukaryota</taxon>
        <taxon>Viridiplantae</taxon>
        <taxon>Chlorophyta</taxon>
        <taxon>core chlorophytes</taxon>
        <taxon>Chlorophyceae</taxon>
        <taxon>CS clade</taxon>
        <taxon>Chlamydomonadales</taxon>
        <taxon>Haematococcaceae</taxon>
        <taxon>Haematococcus</taxon>
    </lineage>
</organism>
<gene>
    <name evidence="1" type="ORF">HaLaN_28011</name>
</gene>